<gene>
    <name evidence="1" type="ORF">FJY68_12710</name>
</gene>
<dbReference type="GO" id="GO:0003677">
    <property type="term" value="F:DNA binding"/>
    <property type="evidence" value="ECO:0007669"/>
    <property type="project" value="InterPro"/>
</dbReference>
<organism evidence="1 2">
    <name type="scientific">candidate division WOR-3 bacterium</name>
    <dbReference type="NCBI Taxonomy" id="2052148"/>
    <lineage>
        <taxon>Bacteria</taxon>
        <taxon>Bacteria division WOR-3</taxon>
    </lineage>
</organism>
<sequence>MPVNSNKPSRWKNDIVQSVDMYNDWFMRFAPKAYRDTRIKTTETVRKAMEKTRGLMKLDADTLQAHPEVLCVLRMATCPPIAVDRLIGLAGVEGSLVKSMEDSLRVPPKMPPPRVAEGLSRIGNIIQKLQDGDILVWIDGQREPTEDEAQRASTVIADRLCGAQANPIIRNAQEQRQLDKVKDWLVARGYRQVEPAEVADYRRMQPGTFCFRLNVRVLQNKRQVNVPVDIVIMPNSPVGPRRPLLVEAKSAGDYTNVNKRRKEEATKMKQLRDTYGRKVRYVLFLGGYFDSGYLGYEASEGIDWVWEHRIDDFGRMGL</sequence>
<accession>A0A937XIK9</accession>
<keyword evidence="1" id="KW-0255">Endonuclease</keyword>
<dbReference type="EMBL" id="VGIR01000118">
    <property type="protein sequence ID" value="MBM3332686.1"/>
    <property type="molecule type" value="Genomic_DNA"/>
</dbReference>
<dbReference type="GO" id="GO:0009036">
    <property type="term" value="F:type II site-specific deoxyribonuclease activity"/>
    <property type="evidence" value="ECO:0007669"/>
    <property type="project" value="InterPro"/>
</dbReference>
<reference evidence="1" key="1">
    <citation type="submission" date="2019-03" db="EMBL/GenBank/DDBJ databases">
        <title>Lake Tanganyika Metagenome-Assembled Genomes (MAGs).</title>
        <authorList>
            <person name="Tran P."/>
        </authorList>
    </citation>
    <scope>NUCLEOTIDE SEQUENCE</scope>
    <source>
        <strain evidence="1">K_DeepCast_150m_m2_040</strain>
    </source>
</reference>
<dbReference type="InterPro" id="IPR019072">
    <property type="entry name" value="Restrct_endonuc_II_XamI"/>
</dbReference>
<comment type="caution">
    <text evidence="1">The sequence shown here is derived from an EMBL/GenBank/DDBJ whole genome shotgun (WGS) entry which is preliminary data.</text>
</comment>
<dbReference type="Proteomes" id="UP000779900">
    <property type="component" value="Unassembled WGS sequence"/>
</dbReference>
<dbReference type="Pfam" id="PF09572">
    <property type="entry name" value="RE_XamI"/>
    <property type="match status" value="1"/>
</dbReference>
<name>A0A937XIK9_UNCW3</name>
<evidence type="ECO:0000313" key="1">
    <source>
        <dbReference type="EMBL" id="MBM3332686.1"/>
    </source>
</evidence>
<dbReference type="AlphaFoldDB" id="A0A937XIK9"/>
<keyword evidence="1" id="KW-0378">Hydrolase</keyword>
<protein>
    <submittedName>
        <fullName evidence="1">XamI family restriction endonuclease</fullName>
    </submittedName>
</protein>
<dbReference type="GO" id="GO:0009307">
    <property type="term" value="P:DNA restriction-modification system"/>
    <property type="evidence" value="ECO:0007669"/>
    <property type="project" value="InterPro"/>
</dbReference>
<evidence type="ECO:0000313" key="2">
    <source>
        <dbReference type="Proteomes" id="UP000779900"/>
    </source>
</evidence>
<proteinExistence type="predicted"/>
<keyword evidence="1" id="KW-0540">Nuclease</keyword>